<dbReference type="InterPro" id="IPR001867">
    <property type="entry name" value="OmpR/PhoB-type_DNA-bd"/>
</dbReference>
<dbReference type="PROSITE" id="PS51755">
    <property type="entry name" value="OMPR_PHOB"/>
    <property type="match status" value="1"/>
</dbReference>
<keyword evidence="6" id="KW-1185">Reference proteome</keyword>
<dbReference type="EMBL" id="VIKS01000001">
    <property type="protein sequence ID" value="TQV89515.1"/>
    <property type="molecule type" value="Genomic_DNA"/>
</dbReference>
<name>A0A545UJ78_9GAMM</name>
<evidence type="ECO:0000259" key="4">
    <source>
        <dbReference type="PROSITE" id="PS51755"/>
    </source>
</evidence>
<feature type="region of interest" description="Disordered" evidence="3">
    <location>
        <begin position="325"/>
        <end position="348"/>
    </location>
</feature>
<feature type="domain" description="OmpR/PhoB-type" evidence="4">
    <location>
        <begin position="25"/>
        <end position="119"/>
    </location>
</feature>
<dbReference type="SMART" id="SM00862">
    <property type="entry name" value="Trans_reg_C"/>
    <property type="match status" value="1"/>
</dbReference>
<dbReference type="AlphaFoldDB" id="A0A545UJ78"/>
<organism evidence="5 6">
    <name type="scientific">Aliikangiella coralliicola</name>
    <dbReference type="NCBI Taxonomy" id="2592383"/>
    <lineage>
        <taxon>Bacteria</taxon>
        <taxon>Pseudomonadati</taxon>
        <taxon>Pseudomonadota</taxon>
        <taxon>Gammaproteobacteria</taxon>
        <taxon>Oceanospirillales</taxon>
        <taxon>Pleioneaceae</taxon>
        <taxon>Aliikangiella</taxon>
    </lineage>
</organism>
<reference evidence="5 6" key="1">
    <citation type="submission" date="2019-07" db="EMBL/GenBank/DDBJ databases">
        <title>Draft genome for Aliikangiella sp. M105.</title>
        <authorList>
            <person name="Wang G."/>
        </authorList>
    </citation>
    <scope>NUCLEOTIDE SEQUENCE [LARGE SCALE GENOMIC DNA]</scope>
    <source>
        <strain evidence="5 6">M105</strain>
    </source>
</reference>
<proteinExistence type="predicted"/>
<comment type="caution">
    <text evidence="5">The sequence shown here is derived from an EMBL/GenBank/DDBJ whole genome shotgun (WGS) entry which is preliminary data.</text>
</comment>
<sequence length="385" mass="43965">MGILQVSPLIVKFLLRTLKLRESIMAQIRFLDFRFNTQTYHLYRGEVRCDIRPKTAQLLEFLLRNNDRTLTKKELFQAIWRSEHVQDHTLFQLIGELRKLSPDNELIRTQPNVGYRWVADTSVKKTLQLSTPIKWAACVSCISIFATIAAISIPAHQNNKLEKHFAMPAISAYSKAVVAFQQGEDKAAEEWLRFSLTENPDSRESRLLLAEILYRNNNLPEAETHLQTILSSEKSSAYETSAAANLLSRLYQKKGNVIDALQYAIDGVQNLDFVRAECTVEVFDERIQSLQQLIANQNKATQVPDKLQAQLNQINASQLEADLERQRTSIKARSEKENQSPKNLSIDCGQLKQTQKSDEESACTTDQAITRIAVNQVFRRSRQLS</sequence>
<dbReference type="OrthoDB" id="6281993at2"/>
<evidence type="ECO:0000256" key="2">
    <source>
        <dbReference type="PROSITE-ProRule" id="PRU01091"/>
    </source>
</evidence>
<feature type="DNA-binding region" description="OmpR/PhoB-type" evidence="2">
    <location>
        <begin position="25"/>
        <end position="119"/>
    </location>
</feature>
<dbReference type="Proteomes" id="UP000315439">
    <property type="component" value="Unassembled WGS sequence"/>
</dbReference>
<keyword evidence="1 2" id="KW-0238">DNA-binding</keyword>
<evidence type="ECO:0000313" key="6">
    <source>
        <dbReference type="Proteomes" id="UP000315439"/>
    </source>
</evidence>
<dbReference type="Gene3D" id="1.10.10.10">
    <property type="entry name" value="Winged helix-like DNA-binding domain superfamily/Winged helix DNA-binding domain"/>
    <property type="match status" value="1"/>
</dbReference>
<dbReference type="InterPro" id="IPR016032">
    <property type="entry name" value="Sig_transdc_resp-reg_C-effctor"/>
</dbReference>
<dbReference type="SUPFAM" id="SSF46894">
    <property type="entry name" value="C-terminal effector domain of the bipartite response regulators"/>
    <property type="match status" value="1"/>
</dbReference>
<dbReference type="CDD" id="cd00383">
    <property type="entry name" value="trans_reg_C"/>
    <property type="match status" value="1"/>
</dbReference>
<dbReference type="InterPro" id="IPR011990">
    <property type="entry name" value="TPR-like_helical_dom_sf"/>
</dbReference>
<protein>
    <submittedName>
        <fullName evidence="5">Tetratricopeptide repeat protein</fullName>
    </submittedName>
</protein>
<gene>
    <name evidence="5" type="ORF">FLL46_01130</name>
</gene>
<dbReference type="GO" id="GO:0006355">
    <property type="term" value="P:regulation of DNA-templated transcription"/>
    <property type="evidence" value="ECO:0007669"/>
    <property type="project" value="InterPro"/>
</dbReference>
<dbReference type="GO" id="GO:0000160">
    <property type="term" value="P:phosphorelay signal transduction system"/>
    <property type="evidence" value="ECO:0007669"/>
    <property type="project" value="InterPro"/>
</dbReference>
<accession>A0A545UJ78</accession>
<evidence type="ECO:0000256" key="3">
    <source>
        <dbReference type="SAM" id="MobiDB-lite"/>
    </source>
</evidence>
<dbReference type="InterPro" id="IPR036388">
    <property type="entry name" value="WH-like_DNA-bd_sf"/>
</dbReference>
<dbReference type="Gene3D" id="1.25.40.10">
    <property type="entry name" value="Tetratricopeptide repeat domain"/>
    <property type="match status" value="1"/>
</dbReference>
<dbReference type="Pfam" id="PF14559">
    <property type="entry name" value="TPR_19"/>
    <property type="match status" value="1"/>
</dbReference>
<evidence type="ECO:0000313" key="5">
    <source>
        <dbReference type="EMBL" id="TQV89515.1"/>
    </source>
</evidence>
<dbReference type="SUPFAM" id="SSF48452">
    <property type="entry name" value="TPR-like"/>
    <property type="match status" value="1"/>
</dbReference>
<feature type="compositionally biased region" description="Basic and acidic residues" evidence="3">
    <location>
        <begin position="325"/>
        <end position="339"/>
    </location>
</feature>
<dbReference type="Pfam" id="PF00486">
    <property type="entry name" value="Trans_reg_C"/>
    <property type="match status" value="1"/>
</dbReference>
<evidence type="ECO:0000256" key="1">
    <source>
        <dbReference type="ARBA" id="ARBA00023125"/>
    </source>
</evidence>
<dbReference type="GO" id="GO:0003677">
    <property type="term" value="F:DNA binding"/>
    <property type="evidence" value="ECO:0007669"/>
    <property type="project" value="UniProtKB-UniRule"/>
</dbReference>